<dbReference type="EMBL" id="LT629690">
    <property type="protein sequence ID" value="SDF93427.1"/>
    <property type="molecule type" value="Genomic_DNA"/>
</dbReference>
<evidence type="ECO:0000256" key="4">
    <source>
        <dbReference type="ARBA" id="ARBA00022448"/>
    </source>
</evidence>
<proteinExistence type="inferred from homology"/>
<keyword evidence="7 13" id="KW-0653">Protein transport</keyword>
<dbReference type="InterPro" id="IPR038221">
    <property type="entry name" value="YidC_periplasmic_sf"/>
</dbReference>
<feature type="domain" description="Membrane insertase YidC N-terminal" evidence="16">
    <location>
        <begin position="191"/>
        <end position="465"/>
    </location>
</feature>
<dbReference type="InterPro" id="IPR028053">
    <property type="entry name" value="Membr_insert_YidC_N"/>
</dbReference>
<evidence type="ECO:0000256" key="7">
    <source>
        <dbReference type="ARBA" id="ARBA00022927"/>
    </source>
</evidence>
<comment type="similarity">
    <text evidence="2 13">Belongs to the OXA1/ALB3/YidC family. Type 1 subfamily.</text>
</comment>
<sequence>MDGGPESGGGYGLIGALAPGNGGKTASQQRFTRCWDTVHGADQVQIDASDDKDDAHAASFIARGNDLDGEKRGDYSRFRMRNGYFGAEPGAPTRQENVAEIKNPNQGGGGSQSNTTFLVMLVVMFGVFAGLQFYKSKQKQPLQPPTAQTQSQSAPVSAPTGSKADFNANAVQAPAASGASNTVSAAAEQTTTVENELYKITFSNRGAEVRSWVLKKFKSRYGAPLDLVNAKASHEFGFPMSLHTYDAGTTAGLKQALFVPSATGNLTAPQTLTYHYTQGNVDVTKTFSFDSTYVLKATVSVSVNGSPVRALLAWPAGFGDQEQVLDYNGSRIETMKDGKAEHIEFKKVSGGETLNAPLQYAGTADGYFAAVFLPDNAGSATAVMLHNTIDVNKLHRDGTVSEKAVDVPVVGIAAGSTENTSSMRVYVGPKSVDVLKGIKVSGSSETLEPVVDFGFWGPFAKALFLLLNWIHDHVASNWGWAIVVLTIVVNIVILPFRYQTMKSGLKMQRIQPQMDAIKAKYAKYKVTDPKRADMNAEIMALQKDNGVNMFGGCVPTLLTFPLLFAMLGMLPKVVELREAHWFWLHDLTVADPYHILPIVMVLTQFLTQFYMPAPGMDPQQQKMMAFTMPLFSGFITWNYSSGLALYWCVGNIIMILAQFAMNQTKEGREMRELAAKRARRKAGQPRTIQGKR</sequence>
<dbReference type="GO" id="GO:0032977">
    <property type="term" value="F:membrane insertase activity"/>
    <property type="evidence" value="ECO:0007669"/>
    <property type="project" value="InterPro"/>
</dbReference>
<dbReference type="Proteomes" id="UP000182427">
    <property type="component" value="Chromosome I"/>
</dbReference>
<keyword evidence="4 13" id="KW-0813">Transport</keyword>
<dbReference type="InterPro" id="IPR001708">
    <property type="entry name" value="YidC/ALB3/OXA1/COX18"/>
</dbReference>
<dbReference type="InterPro" id="IPR019998">
    <property type="entry name" value="Membr_insert_YidC"/>
</dbReference>
<evidence type="ECO:0000256" key="1">
    <source>
        <dbReference type="ARBA" id="ARBA00004429"/>
    </source>
</evidence>
<reference evidence="17 18" key="1">
    <citation type="submission" date="2016-10" db="EMBL/GenBank/DDBJ databases">
        <authorList>
            <person name="de Groot N.N."/>
        </authorList>
    </citation>
    <scope>NUCLEOTIDE SEQUENCE [LARGE SCALE GENOMIC DNA]</scope>
    <source>
        <strain evidence="17 18">GAS232</strain>
    </source>
</reference>
<evidence type="ECO:0000256" key="9">
    <source>
        <dbReference type="ARBA" id="ARBA00023136"/>
    </source>
</evidence>
<dbReference type="Pfam" id="PF02096">
    <property type="entry name" value="60KD_IMP"/>
    <property type="match status" value="1"/>
</dbReference>
<evidence type="ECO:0000256" key="3">
    <source>
        <dbReference type="ARBA" id="ARBA00015325"/>
    </source>
</evidence>
<evidence type="ECO:0000256" key="13">
    <source>
        <dbReference type="HAMAP-Rule" id="MF_01810"/>
    </source>
</evidence>
<dbReference type="Gene3D" id="2.70.98.90">
    <property type="match status" value="1"/>
</dbReference>
<dbReference type="HAMAP" id="MF_01810">
    <property type="entry name" value="YidC_type1"/>
    <property type="match status" value="1"/>
</dbReference>
<keyword evidence="6 13" id="KW-0812">Transmembrane</keyword>
<evidence type="ECO:0000256" key="6">
    <source>
        <dbReference type="ARBA" id="ARBA00022692"/>
    </source>
</evidence>
<dbReference type="Pfam" id="PF14849">
    <property type="entry name" value="YidC_periplas"/>
    <property type="match status" value="1"/>
</dbReference>
<keyword evidence="18" id="KW-1185">Reference proteome</keyword>
<evidence type="ECO:0000256" key="5">
    <source>
        <dbReference type="ARBA" id="ARBA00022475"/>
    </source>
</evidence>
<evidence type="ECO:0000256" key="2">
    <source>
        <dbReference type="ARBA" id="ARBA00010527"/>
    </source>
</evidence>
<dbReference type="AlphaFoldDB" id="A0A1G7Q4B7"/>
<keyword evidence="9 13" id="KW-0472">Membrane</keyword>
<evidence type="ECO:0000259" key="16">
    <source>
        <dbReference type="Pfam" id="PF14849"/>
    </source>
</evidence>
<evidence type="ECO:0000256" key="14">
    <source>
        <dbReference type="SAM" id="MobiDB-lite"/>
    </source>
</evidence>
<dbReference type="PRINTS" id="PR00701">
    <property type="entry name" value="60KDINNERMP"/>
</dbReference>
<feature type="transmembrane region" description="Helical" evidence="13">
    <location>
        <begin position="549"/>
        <end position="573"/>
    </location>
</feature>
<keyword evidence="5 13" id="KW-1003">Cell membrane</keyword>
<dbReference type="PANTHER" id="PTHR12428:SF65">
    <property type="entry name" value="CYTOCHROME C OXIDASE ASSEMBLY PROTEIN COX18, MITOCHONDRIAL"/>
    <property type="match status" value="1"/>
</dbReference>
<feature type="transmembrane region" description="Helical" evidence="13">
    <location>
        <begin position="477"/>
        <end position="498"/>
    </location>
</feature>
<accession>A0A1G7Q4B7</accession>
<evidence type="ECO:0000259" key="15">
    <source>
        <dbReference type="Pfam" id="PF02096"/>
    </source>
</evidence>
<feature type="region of interest" description="Disordered" evidence="14">
    <location>
        <begin position="141"/>
        <end position="164"/>
    </location>
</feature>
<keyword evidence="8 13" id="KW-1133">Transmembrane helix</keyword>
<feature type="domain" description="Membrane insertase YidC/Oxa/ALB C-terminal" evidence="15">
    <location>
        <begin position="478"/>
        <end position="662"/>
    </location>
</feature>
<name>A0A1G7Q4B7_9BACT</name>
<evidence type="ECO:0000256" key="12">
    <source>
        <dbReference type="ARBA" id="ARBA00033342"/>
    </source>
</evidence>
<feature type="transmembrane region" description="Helical" evidence="13">
    <location>
        <begin position="644"/>
        <end position="661"/>
    </location>
</feature>
<evidence type="ECO:0000256" key="8">
    <source>
        <dbReference type="ARBA" id="ARBA00022989"/>
    </source>
</evidence>
<dbReference type="InterPro" id="IPR028055">
    <property type="entry name" value="YidC/Oxa/ALB_C"/>
</dbReference>
<dbReference type="GO" id="GO:0015031">
    <property type="term" value="P:protein transport"/>
    <property type="evidence" value="ECO:0007669"/>
    <property type="project" value="UniProtKB-KW"/>
</dbReference>
<dbReference type="GO" id="GO:0051205">
    <property type="term" value="P:protein insertion into membrane"/>
    <property type="evidence" value="ECO:0007669"/>
    <property type="project" value="TreeGrafter"/>
</dbReference>
<dbReference type="InterPro" id="IPR047196">
    <property type="entry name" value="YidC_ALB_C"/>
</dbReference>
<gene>
    <name evidence="13" type="primary">yidC</name>
    <name evidence="17" type="ORF">SAMN05444167_3744</name>
</gene>
<feature type="compositionally biased region" description="Polar residues" evidence="14">
    <location>
        <begin position="141"/>
        <end position="155"/>
    </location>
</feature>
<dbReference type="CDD" id="cd19961">
    <property type="entry name" value="EcYidC-like_peri"/>
    <property type="match status" value="1"/>
</dbReference>
<organism evidence="17 18">
    <name type="scientific">Terriglobus roseus</name>
    <dbReference type="NCBI Taxonomy" id="392734"/>
    <lineage>
        <taxon>Bacteria</taxon>
        <taxon>Pseudomonadati</taxon>
        <taxon>Acidobacteriota</taxon>
        <taxon>Terriglobia</taxon>
        <taxon>Terriglobales</taxon>
        <taxon>Acidobacteriaceae</taxon>
        <taxon>Terriglobus</taxon>
    </lineage>
</organism>
<dbReference type="NCBIfam" id="TIGR03592">
    <property type="entry name" value="yidC_oxa1_cterm"/>
    <property type="match status" value="1"/>
</dbReference>
<evidence type="ECO:0000313" key="18">
    <source>
        <dbReference type="Proteomes" id="UP000182427"/>
    </source>
</evidence>
<evidence type="ECO:0000313" key="17">
    <source>
        <dbReference type="EMBL" id="SDF93427.1"/>
    </source>
</evidence>
<comment type="subcellular location">
    <subcellularLocation>
        <location evidence="1">Cell inner membrane</location>
        <topology evidence="1">Multi-pass membrane protein</topology>
    </subcellularLocation>
    <subcellularLocation>
        <location evidence="13">Cell membrane</location>
        <topology evidence="13">Multi-pass membrane protein</topology>
    </subcellularLocation>
</comment>
<comment type="function">
    <text evidence="13">Required for the insertion and/or proper folding and/or complex formation of integral membrane proteins into the membrane. Involved in integration of membrane proteins that insert both dependently and independently of the Sec translocase complex, as well as at least some lipoproteins. Aids folding of multispanning membrane proteins.</text>
</comment>
<dbReference type="CDD" id="cd20070">
    <property type="entry name" value="5TM_YidC_Alb3"/>
    <property type="match status" value="1"/>
</dbReference>
<dbReference type="NCBIfam" id="TIGR03593">
    <property type="entry name" value="yidC_nterm"/>
    <property type="match status" value="1"/>
</dbReference>
<comment type="caution">
    <text evidence="13">Lacks conserved residue(s) required for the propagation of feature annotation.</text>
</comment>
<evidence type="ECO:0000256" key="10">
    <source>
        <dbReference type="ARBA" id="ARBA00023186"/>
    </source>
</evidence>
<dbReference type="PANTHER" id="PTHR12428">
    <property type="entry name" value="OXA1"/>
    <property type="match status" value="1"/>
</dbReference>
<protein>
    <recommendedName>
        <fullName evidence="3 13">Membrane protein insertase YidC</fullName>
    </recommendedName>
    <alternativeName>
        <fullName evidence="12 13">Foldase YidC</fullName>
    </alternativeName>
    <alternativeName>
        <fullName evidence="11 13">Membrane integrase YidC</fullName>
    </alternativeName>
    <alternativeName>
        <fullName evidence="13">Membrane protein YidC</fullName>
    </alternativeName>
</protein>
<dbReference type="GO" id="GO:0005886">
    <property type="term" value="C:plasma membrane"/>
    <property type="evidence" value="ECO:0007669"/>
    <property type="project" value="UniProtKB-SubCell"/>
</dbReference>
<comment type="subunit">
    <text evidence="13">Interacts with the Sec translocase complex via SecD. Specifically interacts with transmembrane segments of nascent integral membrane proteins during membrane integration.</text>
</comment>
<evidence type="ECO:0000256" key="11">
    <source>
        <dbReference type="ARBA" id="ARBA00033245"/>
    </source>
</evidence>
<keyword evidence="10 13" id="KW-0143">Chaperone</keyword>